<dbReference type="InterPro" id="IPR048261">
    <property type="entry name" value="SlpA/SlyD-like_ins_sf"/>
</dbReference>
<dbReference type="Gene3D" id="3.10.50.40">
    <property type="match status" value="1"/>
</dbReference>
<name>A0ABY7ALF6_9ALTE</name>
<gene>
    <name evidence="8" type="primary">fkpB</name>
    <name evidence="8" type="ORF">OLW01_10390</name>
</gene>
<dbReference type="EMBL" id="CP109965">
    <property type="protein sequence ID" value="WAJ69567.1"/>
    <property type="molecule type" value="Genomic_DNA"/>
</dbReference>
<keyword evidence="3 5" id="KW-0697">Rotamase</keyword>
<dbReference type="PANTHER" id="PTHR47861:SF4">
    <property type="entry name" value="FKBP-TYPE 16 KDA PEPTIDYL-PROLYL CIS-TRANS ISOMERASE"/>
    <property type="match status" value="1"/>
</dbReference>
<dbReference type="InterPro" id="IPR001179">
    <property type="entry name" value="PPIase_FKBP_dom"/>
</dbReference>
<keyword evidence="9" id="KW-1185">Reference proteome</keyword>
<proteinExistence type="inferred from homology"/>
<dbReference type="SUPFAM" id="SSF54534">
    <property type="entry name" value="FKBP-like"/>
    <property type="match status" value="1"/>
</dbReference>
<sequence length="145" mass="15759">MTNKSIETNSEVVMHFAIRLEDGSAAESTKVHDKPAKFTMGDGSLTANFEACLIGLKAGDNRTFKLPPEDAFGQPNPDNIYYLDRNKFSAEAPAEKGEIIAFTQPDGQEIPGIVRDVTGESVTVDFNHPLAGLTVEFDVEIITVN</sequence>
<reference evidence="8" key="1">
    <citation type="submission" date="2022-10" db="EMBL/GenBank/DDBJ databases">
        <title>Catenovulum adriacola sp. nov. isolated in the Harbour of Susak.</title>
        <authorList>
            <person name="Schoch T."/>
            <person name="Reich S.J."/>
            <person name="Stoeferle S."/>
            <person name="Flaiz M."/>
            <person name="Kazda M."/>
            <person name="Riedel C.U."/>
            <person name="Duerre P."/>
        </authorList>
    </citation>
    <scope>NUCLEOTIDE SEQUENCE</scope>
    <source>
        <strain evidence="8">TS8</strain>
    </source>
</reference>
<feature type="domain" description="PPIase FKBP-type" evidence="7">
    <location>
        <begin position="9"/>
        <end position="74"/>
    </location>
</feature>
<evidence type="ECO:0000313" key="9">
    <source>
        <dbReference type="Proteomes" id="UP001163726"/>
    </source>
</evidence>
<dbReference type="PANTHER" id="PTHR47861">
    <property type="entry name" value="FKBP-TYPE PEPTIDYL-PROLYL CIS-TRANS ISOMERASE SLYD"/>
    <property type="match status" value="1"/>
</dbReference>
<organism evidence="8 9">
    <name type="scientific">Catenovulum adriaticum</name>
    <dbReference type="NCBI Taxonomy" id="2984846"/>
    <lineage>
        <taxon>Bacteria</taxon>
        <taxon>Pseudomonadati</taxon>
        <taxon>Pseudomonadota</taxon>
        <taxon>Gammaproteobacteria</taxon>
        <taxon>Alteromonadales</taxon>
        <taxon>Alteromonadaceae</taxon>
        <taxon>Catenovulum</taxon>
    </lineage>
</organism>
<dbReference type="Gene3D" id="2.40.10.330">
    <property type="match status" value="1"/>
</dbReference>
<protein>
    <recommendedName>
        <fullName evidence="6">Peptidyl-prolyl cis-trans isomerase</fullName>
        <ecNumber evidence="6">5.2.1.8</ecNumber>
    </recommendedName>
</protein>
<dbReference type="GO" id="GO:0003755">
    <property type="term" value="F:peptidyl-prolyl cis-trans isomerase activity"/>
    <property type="evidence" value="ECO:0007669"/>
    <property type="project" value="UniProtKB-EC"/>
</dbReference>
<evidence type="ECO:0000256" key="5">
    <source>
        <dbReference type="PROSITE-ProRule" id="PRU00277"/>
    </source>
</evidence>
<evidence type="ECO:0000313" key="8">
    <source>
        <dbReference type="EMBL" id="WAJ69567.1"/>
    </source>
</evidence>
<keyword evidence="4 5" id="KW-0413">Isomerase</keyword>
<evidence type="ECO:0000256" key="3">
    <source>
        <dbReference type="ARBA" id="ARBA00023110"/>
    </source>
</evidence>
<evidence type="ECO:0000259" key="7">
    <source>
        <dbReference type="PROSITE" id="PS50059"/>
    </source>
</evidence>
<evidence type="ECO:0000256" key="6">
    <source>
        <dbReference type="RuleBase" id="RU003915"/>
    </source>
</evidence>
<evidence type="ECO:0000256" key="1">
    <source>
        <dbReference type="ARBA" id="ARBA00000971"/>
    </source>
</evidence>
<evidence type="ECO:0000256" key="2">
    <source>
        <dbReference type="ARBA" id="ARBA00006577"/>
    </source>
</evidence>
<dbReference type="PROSITE" id="PS50059">
    <property type="entry name" value="FKBP_PPIASE"/>
    <property type="match status" value="1"/>
</dbReference>
<dbReference type="RefSeq" id="WP_268073840.1">
    <property type="nucleotide sequence ID" value="NZ_CP109965.1"/>
</dbReference>
<dbReference type="Proteomes" id="UP001163726">
    <property type="component" value="Chromosome"/>
</dbReference>
<dbReference type="InterPro" id="IPR046357">
    <property type="entry name" value="PPIase_dom_sf"/>
</dbReference>
<comment type="similarity">
    <text evidence="2 6">Belongs to the FKBP-type PPIase family.</text>
</comment>
<dbReference type="NCBIfam" id="NF011676">
    <property type="entry name" value="PRK15095.1"/>
    <property type="match status" value="1"/>
</dbReference>
<dbReference type="EC" id="5.2.1.8" evidence="6"/>
<comment type="catalytic activity">
    <reaction evidence="1 5 6">
        <text>[protein]-peptidylproline (omega=180) = [protein]-peptidylproline (omega=0)</text>
        <dbReference type="Rhea" id="RHEA:16237"/>
        <dbReference type="Rhea" id="RHEA-COMP:10747"/>
        <dbReference type="Rhea" id="RHEA-COMP:10748"/>
        <dbReference type="ChEBI" id="CHEBI:83833"/>
        <dbReference type="ChEBI" id="CHEBI:83834"/>
        <dbReference type="EC" id="5.2.1.8"/>
    </reaction>
</comment>
<accession>A0ABY7ALF6</accession>
<evidence type="ECO:0000256" key="4">
    <source>
        <dbReference type="ARBA" id="ARBA00023235"/>
    </source>
</evidence>
<dbReference type="Pfam" id="PF00254">
    <property type="entry name" value="FKBP_C"/>
    <property type="match status" value="1"/>
</dbReference>